<dbReference type="Proteomes" id="UP001371456">
    <property type="component" value="Unassembled WGS sequence"/>
</dbReference>
<comment type="caution">
    <text evidence="1">The sequence shown here is derived from an EMBL/GenBank/DDBJ whole genome shotgun (WGS) entry which is preliminary data.</text>
</comment>
<organism evidence="1 2">
    <name type="scientific">Solanum bulbocastanum</name>
    <name type="common">Wild potato</name>
    <dbReference type="NCBI Taxonomy" id="147425"/>
    <lineage>
        <taxon>Eukaryota</taxon>
        <taxon>Viridiplantae</taxon>
        <taxon>Streptophyta</taxon>
        <taxon>Embryophyta</taxon>
        <taxon>Tracheophyta</taxon>
        <taxon>Spermatophyta</taxon>
        <taxon>Magnoliopsida</taxon>
        <taxon>eudicotyledons</taxon>
        <taxon>Gunneridae</taxon>
        <taxon>Pentapetalae</taxon>
        <taxon>asterids</taxon>
        <taxon>lamiids</taxon>
        <taxon>Solanales</taxon>
        <taxon>Solanaceae</taxon>
        <taxon>Solanoideae</taxon>
        <taxon>Solaneae</taxon>
        <taxon>Solanum</taxon>
    </lineage>
</organism>
<keyword evidence="2" id="KW-1185">Reference proteome</keyword>
<name>A0AAN8THB4_SOLBU</name>
<evidence type="ECO:0000313" key="2">
    <source>
        <dbReference type="Proteomes" id="UP001371456"/>
    </source>
</evidence>
<protein>
    <submittedName>
        <fullName evidence="1">Uncharacterized protein</fullName>
    </submittedName>
</protein>
<dbReference type="EMBL" id="JBANQN010000006">
    <property type="protein sequence ID" value="KAK6787835.1"/>
    <property type="molecule type" value="Genomic_DNA"/>
</dbReference>
<evidence type="ECO:0000313" key="1">
    <source>
        <dbReference type="EMBL" id="KAK6787835.1"/>
    </source>
</evidence>
<proteinExistence type="predicted"/>
<gene>
    <name evidence="1" type="ORF">RDI58_016360</name>
</gene>
<sequence length="9" mass="1060">MYLSPISYS</sequence>
<reference evidence="1 2" key="1">
    <citation type="submission" date="2024-02" db="EMBL/GenBank/DDBJ databases">
        <title>de novo genome assembly of Solanum bulbocastanum strain 11H21.</title>
        <authorList>
            <person name="Hosaka A.J."/>
        </authorList>
    </citation>
    <scope>NUCLEOTIDE SEQUENCE [LARGE SCALE GENOMIC DNA]</scope>
    <source>
        <tissue evidence="1">Young leaves</tissue>
    </source>
</reference>
<accession>A0AAN8THB4</accession>